<proteinExistence type="predicted"/>
<dbReference type="CTD" id="57798"/>
<feature type="domain" description="GATA-type" evidence="9">
    <location>
        <begin position="9"/>
        <end position="41"/>
    </location>
</feature>
<dbReference type="EnsemblMetazoa" id="XM_038221506.1">
    <property type="protein sequence ID" value="XP_038077434.1"/>
    <property type="gene ID" value="LOC119745269"/>
</dbReference>
<keyword evidence="5" id="KW-0862">Zinc</keyword>
<dbReference type="PANTHER" id="PTHR13340">
    <property type="entry name" value="GATA ZINC FINGER DOMAIN-CONTAINING"/>
    <property type="match status" value="1"/>
</dbReference>
<dbReference type="SMART" id="SM00401">
    <property type="entry name" value="ZnF_GATA"/>
    <property type="match status" value="1"/>
</dbReference>
<feature type="region of interest" description="Disordered" evidence="8">
    <location>
        <begin position="41"/>
        <end position="77"/>
    </location>
</feature>
<evidence type="ECO:0000313" key="11">
    <source>
        <dbReference type="Proteomes" id="UP000887568"/>
    </source>
</evidence>
<dbReference type="InterPro" id="IPR013088">
    <property type="entry name" value="Znf_NHR/GATA"/>
</dbReference>
<evidence type="ECO:0000256" key="6">
    <source>
        <dbReference type="ARBA" id="ARBA00023242"/>
    </source>
</evidence>
<organism evidence="10 11">
    <name type="scientific">Patiria miniata</name>
    <name type="common">Bat star</name>
    <name type="synonym">Asterina miniata</name>
    <dbReference type="NCBI Taxonomy" id="46514"/>
    <lineage>
        <taxon>Eukaryota</taxon>
        <taxon>Metazoa</taxon>
        <taxon>Echinodermata</taxon>
        <taxon>Eleutherozoa</taxon>
        <taxon>Asterozoa</taxon>
        <taxon>Asteroidea</taxon>
        <taxon>Valvatacea</taxon>
        <taxon>Valvatida</taxon>
        <taxon>Asterinidae</taxon>
        <taxon>Patiria</taxon>
    </lineage>
</organism>
<dbReference type="PANTHER" id="PTHR13340:SF2">
    <property type="entry name" value="GATA ZINC FINGER DOMAIN-CONTAINING PROTEIN 1"/>
    <property type="match status" value="1"/>
</dbReference>
<evidence type="ECO:0000313" key="10">
    <source>
        <dbReference type="EnsemblMetazoa" id="XP_038077434.1"/>
    </source>
</evidence>
<dbReference type="Pfam" id="PF00320">
    <property type="entry name" value="GATA"/>
    <property type="match status" value="1"/>
</dbReference>
<dbReference type="OrthoDB" id="9994231at2759"/>
<keyword evidence="4 7" id="KW-0863">Zinc-finger</keyword>
<evidence type="ECO:0000256" key="4">
    <source>
        <dbReference type="ARBA" id="ARBA00022771"/>
    </source>
</evidence>
<dbReference type="InterPro" id="IPR000679">
    <property type="entry name" value="Znf_GATA"/>
</dbReference>
<dbReference type="GO" id="GO:0006355">
    <property type="term" value="P:regulation of DNA-templated transcription"/>
    <property type="evidence" value="ECO:0007669"/>
    <property type="project" value="InterPro"/>
</dbReference>
<dbReference type="Gene3D" id="3.30.50.10">
    <property type="entry name" value="Erythroid Transcription Factor GATA-1, subunit A"/>
    <property type="match status" value="1"/>
</dbReference>
<reference evidence="10" key="1">
    <citation type="submission" date="2022-11" db="UniProtKB">
        <authorList>
            <consortium name="EnsemblMetazoa"/>
        </authorList>
    </citation>
    <scope>IDENTIFICATION</scope>
</reference>
<name>A0A914BMT4_PATMI</name>
<evidence type="ECO:0000256" key="8">
    <source>
        <dbReference type="SAM" id="MobiDB-lite"/>
    </source>
</evidence>
<dbReference type="Proteomes" id="UP000887568">
    <property type="component" value="Unplaced"/>
</dbReference>
<dbReference type="SUPFAM" id="SSF57716">
    <property type="entry name" value="Glucocorticoid receptor-like (DNA-binding domain)"/>
    <property type="match status" value="1"/>
</dbReference>
<accession>A0A914BMT4</accession>
<dbReference type="AlphaFoldDB" id="A0A914BMT4"/>
<keyword evidence="11" id="KW-1185">Reference proteome</keyword>
<keyword evidence="3" id="KW-0479">Metal-binding</keyword>
<dbReference type="OMA" id="LLTDQYC"/>
<dbReference type="RefSeq" id="XP_038077434.1">
    <property type="nucleotide sequence ID" value="XM_038221506.1"/>
</dbReference>
<evidence type="ECO:0000256" key="7">
    <source>
        <dbReference type="PROSITE-ProRule" id="PRU00094"/>
    </source>
</evidence>
<dbReference type="GO" id="GO:0006325">
    <property type="term" value="P:chromatin organization"/>
    <property type="evidence" value="ECO:0007669"/>
    <property type="project" value="TreeGrafter"/>
</dbReference>
<evidence type="ECO:0000256" key="5">
    <source>
        <dbReference type="ARBA" id="ARBA00022833"/>
    </source>
</evidence>
<dbReference type="PROSITE" id="PS00344">
    <property type="entry name" value="GATA_ZN_FINGER_1"/>
    <property type="match status" value="1"/>
</dbReference>
<evidence type="ECO:0000259" key="9">
    <source>
        <dbReference type="PROSITE" id="PS50114"/>
    </source>
</evidence>
<keyword evidence="6" id="KW-0539">Nucleus</keyword>
<dbReference type="GO" id="GO:0043565">
    <property type="term" value="F:sequence-specific DNA binding"/>
    <property type="evidence" value="ECO:0007669"/>
    <property type="project" value="InterPro"/>
</dbReference>
<protein>
    <recommendedName>
        <fullName evidence="2">GATA zinc finger domain-containing protein 1</fullName>
    </recommendedName>
</protein>
<dbReference type="GeneID" id="119745269"/>
<dbReference type="GO" id="GO:0008270">
    <property type="term" value="F:zinc ion binding"/>
    <property type="evidence" value="ECO:0007669"/>
    <property type="project" value="UniProtKB-KW"/>
</dbReference>
<evidence type="ECO:0000256" key="3">
    <source>
        <dbReference type="ARBA" id="ARBA00022723"/>
    </source>
</evidence>
<dbReference type="PROSITE" id="PS50114">
    <property type="entry name" value="GATA_ZN_FINGER_2"/>
    <property type="match status" value="1"/>
</dbReference>
<dbReference type="GO" id="GO:0005634">
    <property type="term" value="C:nucleus"/>
    <property type="evidence" value="ECO:0007669"/>
    <property type="project" value="UniProtKB-SubCell"/>
</dbReference>
<sequence>MPFGEKPLCVTCKTTNSPLWRRNSDERIQCNSCFLNHRGNGEGSEDGKPSGAGSASGQNGGGAGGRPGREGTRKSARTVKKLRYKQIVNAAKSQATKGKNRRIVFKRNPMKSPEASATVVTSNSVFHHGVYLQAGDIVSILDVEGGIYYAQIGGFLQDQYGDKSAVITWLLPTQATDKNHFEPSTYILGPEEELPRSLEYLEFVCHTPSEYYRSRTTPLPVDSLREEKGFVWSSVIPQRPPSTAAIFGGKS</sequence>
<comment type="subcellular location">
    <subcellularLocation>
        <location evidence="1">Nucleus</location>
    </subcellularLocation>
</comment>
<evidence type="ECO:0000256" key="1">
    <source>
        <dbReference type="ARBA" id="ARBA00004123"/>
    </source>
</evidence>
<evidence type="ECO:0000256" key="2">
    <source>
        <dbReference type="ARBA" id="ARBA00014943"/>
    </source>
</evidence>
<dbReference type="InterPro" id="IPR039050">
    <property type="entry name" value="GATAD1"/>
</dbReference>